<dbReference type="GO" id="GO:0006508">
    <property type="term" value="P:proteolysis"/>
    <property type="evidence" value="ECO:0007669"/>
    <property type="project" value="InterPro"/>
</dbReference>
<feature type="chain" id="PRO_5002125091" evidence="1">
    <location>
        <begin position="26"/>
        <end position="600"/>
    </location>
</feature>
<accession>A0A0B8T0Y3</accession>
<dbReference type="OrthoDB" id="5480566at2"/>
<gene>
    <name evidence="3" type="ORF">DI53_1501</name>
</gene>
<dbReference type="EMBL" id="JJMU01000024">
    <property type="protein sequence ID" value="KGE14472.1"/>
    <property type="molecule type" value="Genomic_DNA"/>
</dbReference>
<dbReference type="STRING" id="1229276.DI53_1501"/>
<dbReference type="SUPFAM" id="SSF52096">
    <property type="entry name" value="ClpP/crotonase"/>
    <property type="match status" value="1"/>
</dbReference>
<proteinExistence type="predicted"/>
<name>A0A0B8T0Y3_9SPHI</name>
<reference evidence="3 4" key="2">
    <citation type="journal article" date="2015" name="PLoS ONE">
        <title>Whole-Genome Optical Mapping and Finished Genome Sequence of Sphingobacterium deserti sp. nov., a New Species Isolated from the Western Desert of China.</title>
        <authorList>
            <person name="Teng C."/>
            <person name="Zhou Z."/>
            <person name="Molnar I."/>
            <person name="Li X."/>
            <person name="Tang R."/>
            <person name="Chen M."/>
            <person name="Wang L."/>
            <person name="Su S."/>
            <person name="Zhang W."/>
            <person name="Lin M."/>
        </authorList>
    </citation>
    <scope>NUCLEOTIDE SEQUENCE [LARGE SCALE GENOMIC DNA]</scope>
    <source>
        <strain evidence="4">ACCC05744</strain>
    </source>
</reference>
<reference evidence="4" key="1">
    <citation type="submission" date="2014-04" db="EMBL/GenBank/DDBJ databases">
        <title>Whole-Genome optical mapping and complete genome sequence of Sphingobacterium deserti sp. nov., a new spaces isolated from desert in the west of China.</title>
        <authorList>
            <person name="Teng C."/>
            <person name="Zhou Z."/>
            <person name="Li X."/>
            <person name="Chen M."/>
            <person name="Lin M."/>
            <person name="Wang L."/>
            <person name="Su S."/>
            <person name="Zhang C."/>
            <person name="Zhang W."/>
        </authorList>
    </citation>
    <scope>NUCLEOTIDE SEQUENCE [LARGE SCALE GENOMIC DNA]</scope>
    <source>
        <strain evidence="4">ACCC05744</strain>
    </source>
</reference>
<evidence type="ECO:0000259" key="2">
    <source>
        <dbReference type="Pfam" id="PF03572"/>
    </source>
</evidence>
<sequence>MKLKDLFFGVVLLCNALLGYTSSVAQEKETLTVNHNEIKRTIRMGKPYVAQYYFFKDSVYQISVEQQGIDVSLTLKDSNGKSLAEKDSPNGRFGFEKLVYSPDSSAYYTLCVTPLDEKENAKVGSVRLHTSNIPDTLTRFTKEALEADFTMLRDAYLETRLGLWYHTFAEFDSLYRAQRAMIVDGMTALDFYKVVAPFTAQTREGHASIRLSDETNNYFRQYGTYLPLLVKISNGKLYILESSDSTWKGNEITAINGRSTKTILQMMFDIEPADGYNVTSKARWVEDLFSSYLLRLYGLCDTYTIEIKKTEPETAVSVKIAAVSSKVYSKMRNAFRKANPQLFFTQSLQIDLDSLSSCARLTINDFGANRYAKGMVGFKNTMDSVFRSINNLGINNLIIDLRKNEGGTQGMEDILMSYLIDKRYKKYQYVEVPSDRFSFTAMTDYIGEDSLLQAKISREFFRDVDGRFVNRPGTYEGLSPSPWRFSGRIFILIGGLTFSGGSEFAALAKNHTSAVFVGEETGGGYYGNSSGYFLNFTLPHSGLSGRIPLIKFVVNTSNKGVPFGRGLIPDYEIIPTIGDYLKDDDPVLRQVERLISNAQN</sequence>
<dbReference type="Pfam" id="PF03572">
    <property type="entry name" value="Peptidase_S41"/>
    <property type="match status" value="1"/>
</dbReference>
<dbReference type="eggNOG" id="COG0793">
    <property type="taxonomic scope" value="Bacteria"/>
</dbReference>
<dbReference type="Gene3D" id="3.90.226.10">
    <property type="entry name" value="2-enoyl-CoA Hydratase, Chain A, domain 1"/>
    <property type="match status" value="1"/>
</dbReference>
<comment type="caution">
    <text evidence="3">The sequence shown here is derived from an EMBL/GenBank/DDBJ whole genome shotgun (WGS) entry which is preliminary data.</text>
</comment>
<dbReference type="InterPro" id="IPR029045">
    <property type="entry name" value="ClpP/crotonase-like_dom_sf"/>
</dbReference>
<dbReference type="GO" id="GO:0008236">
    <property type="term" value="F:serine-type peptidase activity"/>
    <property type="evidence" value="ECO:0007669"/>
    <property type="project" value="InterPro"/>
</dbReference>
<evidence type="ECO:0000256" key="1">
    <source>
        <dbReference type="SAM" id="SignalP"/>
    </source>
</evidence>
<organism evidence="3 4">
    <name type="scientific">Sphingobacterium deserti</name>
    <dbReference type="NCBI Taxonomy" id="1229276"/>
    <lineage>
        <taxon>Bacteria</taxon>
        <taxon>Pseudomonadati</taxon>
        <taxon>Bacteroidota</taxon>
        <taxon>Sphingobacteriia</taxon>
        <taxon>Sphingobacteriales</taxon>
        <taxon>Sphingobacteriaceae</taxon>
        <taxon>Sphingobacterium</taxon>
    </lineage>
</organism>
<protein>
    <submittedName>
        <fullName evidence="3">Peptidase S41</fullName>
    </submittedName>
</protein>
<keyword evidence="1" id="KW-0732">Signal</keyword>
<evidence type="ECO:0000313" key="3">
    <source>
        <dbReference type="EMBL" id="KGE14472.1"/>
    </source>
</evidence>
<evidence type="ECO:0000313" key="4">
    <source>
        <dbReference type="Proteomes" id="UP000031802"/>
    </source>
</evidence>
<dbReference type="InterPro" id="IPR005151">
    <property type="entry name" value="Tail-specific_protease"/>
</dbReference>
<feature type="domain" description="Tail specific protease" evidence="2">
    <location>
        <begin position="360"/>
        <end position="529"/>
    </location>
</feature>
<dbReference type="AlphaFoldDB" id="A0A0B8T0Y3"/>
<dbReference type="Proteomes" id="UP000031802">
    <property type="component" value="Unassembled WGS sequence"/>
</dbReference>
<feature type="signal peptide" evidence="1">
    <location>
        <begin position="1"/>
        <end position="25"/>
    </location>
</feature>
<dbReference type="PATRIC" id="fig|1229276.3.peg.1554"/>
<keyword evidence="4" id="KW-1185">Reference proteome</keyword>
<dbReference type="RefSeq" id="WP_037497231.1">
    <property type="nucleotide sequence ID" value="NZ_JJMU01000024.1"/>
</dbReference>